<dbReference type="PROSITE" id="PS51257">
    <property type="entry name" value="PROKAR_LIPOPROTEIN"/>
    <property type="match status" value="1"/>
</dbReference>
<name>A0ABS0LTH0_9GAMM</name>
<keyword evidence="3" id="KW-1185">Reference proteome</keyword>
<keyword evidence="1" id="KW-0732">Signal</keyword>
<comment type="caution">
    <text evidence="2">The sequence shown here is derived from an EMBL/GenBank/DDBJ whole genome shotgun (WGS) entry which is preliminary data.</text>
</comment>
<gene>
    <name evidence="2" type="ORF">I5U16_00455</name>
</gene>
<evidence type="ECO:0000313" key="2">
    <source>
        <dbReference type="EMBL" id="MBH1918627.1"/>
    </source>
</evidence>
<sequence length="229" mass="24824">MINKIIITTVALLALSSAPALSASCAMTNVKGFHSVGGLLCLDRANYAEEIAKAQRMEITSFSVIDENMVIYTVKSSLGTAAFFAGKEGFVKILGELPSSDIKKNIEGISNISIAPVTGSVYFITDAWATSGAVHMLPRDVWMKTLESNKYPSNDDIKYITDGNYVQVIETGKYAGNLIVSKHKYRDGGGSYDPYYLVSSSGKEVKEIGDSKEQVDSFLYSSGAKDRIK</sequence>
<feature type="signal peptide" evidence="1">
    <location>
        <begin position="1"/>
        <end position="22"/>
    </location>
</feature>
<dbReference type="EMBL" id="JADUMB010000001">
    <property type="protein sequence ID" value="MBH1918627.1"/>
    <property type="molecule type" value="Genomic_DNA"/>
</dbReference>
<accession>A0ABS0LTH0</accession>
<evidence type="ECO:0000256" key="1">
    <source>
        <dbReference type="SAM" id="SignalP"/>
    </source>
</evidence>
<evidence type="ECO:0000313" key="3">
    <source>
        <dbReference type="Proteomes" id="UP000635335"/>
    </source>
</evidence>
<dbReference type="Proteomes" id="UP000635335">
    <property type="component" value="Unassembled WGS sequence"/>
</dbReference>
<reference evidence="2 3" key="1">
    <citation type="submission" date="2020-11" db="EMBL/GenBank/DDBJ databases">
        <title>Enhanced detection system for hospital associated transmission using whole genome sequencing surveillance.</title>
        <authorList>
            <person name="Harrison L.H."/>
            <person name="Van Tyne D."/>
            <person name="Marsh J.W."/>
            <person name="Griffith M.P."/>
            <person name="Snyder D.J."/>
            <person name="Cooper V.S."/>
            <person name="Mustapha M."/>
        </authorList>
    </citation>
    <scope>NUCLEOTIDE SEQUENCE [LARGE SCALE GENOMIC DNA]</scope>
    <source>
        <strain evidence="2 3">SER00227</strain>
    </source>
</reference>
<proteinExistence type="predicted"/>
<organism evidence="2 3">
    <name type="scientific">Serratia surfactantfaciens</name>
    <dbReference type="NCBI Taxonomy" id="2741499"/>
    <lineage>
        <taxon>Bacteria</taxon>
        <taxon>Pseudomonadati</taxon>
        <taxon>Pseudomonadota</taxon>
        <taxon>Gammaproteobacteria</taxon>
        <taxon>Enterobacterales</taxon>
        <taxon>Yersiniaceae</taxon>
        <taxon>Serratia</taxon>
    </lineage>
</organism>
<feature type="chain" id="PRO_5046896039" evidence="1">
    <location>
        <begin position="23"/>
        <end position="229"/>
    </location>
</feature>
<protein>
    <submittedName>
        <fullName evidence="2">Uncharacterized protein</fullName>
    </submittedName>
</protein>
<dbReference type="RefSeq" id="WP_197667142.1">
    <property type="nucleotide sequence ID" value="NZ_JADUMB010000001.1"/>
</dbReference>